<comment type="caution">
    <text evidence="1">The sequence shown here is derived from an EMBL/GenBank/DDBJ whole genome shotgun (WGS) entry which is preliminary data.</text>
</comment>
<evidence type="ECO:0000313" key="1">
    <source>
        <dbReference type="EMBL" id="KAI8009779.1"/>
    </source>
</evidence>
<dbReference type="EMBL" id="CM045762">
    <property type="protein sequence ID" value="KAI8009779.1"/>
    <property type="molecule type" value="Genomic_DNA"/>
</dbReference>
<keyword evidence="2" id="KW-1185">Reference proteome</keyword>
<organism evidence="1 2">
    <name type="scientific">Camellia lanceoleosa</name>
    <dbReference type="NCBI Taxonomy" id="1840588"/>
    <lineage>
        <taxon>Eukaryota</taxon>
        <taxon>Viridiplantae</taxon>
        <taxon>Streptophyta</taxon>
        <taxon>Embryophyta</taxon>
        <taxon>Tracheophyta</taxon>
        <taxon>Spermatophyta</taxon>
        <taxon>Magnoliopsida</taxon>
        <taxon>eudicotyledons</taxon>
        <taxon>Gunneridae</taxon>
        <taxon>Pentapetalae</taxon>
        <taxon>asterids</taxon>
        <taxon>Ericales</taxon>
        <taxon>Theaceae</taxon>
        <taxon>Camellia</taxon>
    </lineage>
</organism>
<protein>
    <submittedName>
        <fullName evidence="1">Uncharacterized protein</fullName>
    </submittedName>
</protein>
<sequence>MDDVVFLERTWSGFDVNNRLGVWKMMTVDEKTKITNAYDMHGDGAVMWEDVTNAVVVYFVDVKNLVRQSSIRGNVIDAYVELLKSDQLRMYGDDDLADKLYFLSSIFLDVVKNKDVRVMEVYVRRNVSVGSEFRYIHFRMCHLGHWTLVVYDTEDGSWKHFNPMRQRGDRADMHHNEAKERVSVAMKQSLREFGLDEHNIEANFCQPLESVTKCPQQKPDSLDCGVLVCAIMRQYVYQGDVEWSLQGSNCSVLHANMVKALINDLVRGMKN</sequence>
<proteinExistence type="predicted"/>
<evidence type="ECO:0000313" key="2">
    <source>
        <dbReference type="Proteomes" id="UP001060215"/>
    </source>
</evidence>
<gene>
    <name evidence="1" type="ORF">LOK49_LG06G01153</name>
</gene>
<accession>A0ACC0H8X0</accession>
<reference evidence="1 2" key="1">
    <citation type="journal article" date="2022" name="Plant J.">
        <title>Chromosome-level genome of Camellia lanceoleosa provides a valuable resource for understanding genome evolution and self-incompatibility.</title>
        <authorList>
            <person name="Gong W."/>
            <person name="Xiao S."/>
            <person name="Wang L."/>
            <person name="Liao Z."/>
            <person name="Chang Y."/>
            <person name="Mo W."/>
            <person name="Hu G."/>
            <person name="Li W."/>
            <person name="Zhao G."/>
            <person name="Zhu H."/>
            <person name="Hu X."/>
            <person name="Ji K."/>
            <person name="Xiang X."/>
            <person name="Song Q."/>
            <person name="Yuan D."/>
            <person name="Jin S."/>
            <person name="Zhang L."/>
        </authorList>
    </citation>
    <scope>NUCLEOTIDE SEQUENCE [LARGE SCALE GENOMIC DNA]</scope>
    <source>
        <strain evidence="1">SQ_2022a</strain>
    </source>
</reference>
<name>A0ACC0H8X0_9ERIC</name>
<dbReference type="Proteomes" id="UP001060215">
    <property type="component" value="Chromosome 5"/>
</dbReference>